<evidence type="ECO:0000313" key="4">
    <source>
        <dbReference type="Proteomes" id="UP001238523"/>
    </source>
</evidence>
<dbReference type="SUPFAM" id="SSF53383">
    <property type="entry name" value="PLP-dependent transferases"/>
    <property type="match status" value="1"/>
</dbReference>
<gene>
    <name evidence="3" type="ORF">QCQ61_13470</name>
</gene>
<dbReference type="InterPro" id="IPR015424">
    <property type="entry name" value="PyrdxlP-dep_Trfase"/>
</dbReference>
<keyword evidence="3" id="KW-0032">Aminotransferase</keyword>
<evidence type="ECO:0000256" key="1">
    <source>
        <dbReference type="ARBA" id="ARBA00037999"/>
    </source>
</evidence>
<organism evidence="3 4">
    <name type="scientific">Aequorivita marisscotiae</name>
    <dbReference type="NCBI Taxonomy" id="3040348"/>
    <lineage>
        <taxon>Bacteria</taxon>
        <taxon>Pseudomonadati</taxon>
        <taxon>Bacteroidota</taxon>
        <taxon>Flavobacteriia</taxon>
        <taxon>Flavobacteriales</taxon>
        <taxon>Flavobacteriaceae</taxon>
        <taxon>Aequorivita</taxon>
    </lineage>
</organism>
<dbReference type="GO" id="GO:0008483">
    <property type="term" value="F:transaminase activity"/>
    <property type="evidence" value="ECO:0007669"/>
    <property type="project" value="UniProtKB-KW"/>
</dbReference>
<dbReference type="EMBL" id="CP122379">
    <property type="protein sequence ID" value="WGF92205.1"/>
    <property type="molecule type" value="Genomic_DNA"/>
</dbReference>
<dbReference type="PIRSF" id="PIRSF000390">
    <property type="entry name" value="PLP_StrS"/>
    <property type="match status" value="1"/>
</dbReference>
<evidence type="ECO:0000313" key="3">
    <source>
        <dbReference type="EMBL" id="WGF92205.1"/>
    </source>
</evidence>
<dbReference type="RefSeq" id="WP_279448163.1">
    <property type="nucleotide sequence ID" value="NZ_CP122379.1"/>
</dbReference>
<proteinExistence type="inferred from homology"/>
<sequence length="391" mass="44975">MNYQLALKKEIAAFLNCEVEEVILTWKGRVSLFGILKSLKLQENDEIIIPAFTCVVVPNAIIYNNLKPVYVDVDPKTYNIEISKIENAITNRTKVILAQNTFGLSSDMDALKVIAKKHNLFVIEDCTHGFGGSYKNHLNGTTVDAAFFSSQWNKMFSTGIGGFAIIKNPILREKMNEFERQLVTPSLKDEIVLKIQLFAKNILGYKALYWNALKLYRYLSKKNIVIGSSSGGEMGSTEMPTDYLKGLSNVQCKKGVFEVKRIKDNVTFRQNIAKYYDNILIDLGKEKLFAPPYAEHTYTKYPILVKDRDFFLQEAEKYKLPIHDWFISQIHPIKEDFQKWFLIPNKYPISEKLANHIVNLPTDFSVNNNLKKRIADFLEIQRSQIVSFEEL</sequence>
<dbReference type="Pfam" id="PF01041">
    <property type="entry name" value="DegT_DnrJ_EryC1"/>
    <property type="match status" value="2"/>
</dbReference>
<accession>A0ABY8KRW8</accession>
<keyword evidence="2" id="KW-0663">Pyridoxal phosphate</keyword>
<dbReference type="Gene3D" id="3.90.1150.10">
    <property type="entry name" value="Aspartate Aminotransferase, domain 1"/>
    <property type="match status" value="1"/>
</dbReference>
<protein>
    <submittedName>
        <fullName evidence="3">DegT/DnrJ/EryC1/StrS aminotransferase family protein</fullName>
    </submittedName>
</protein>
<dbReference type="InterPro" id="IPR015421">
    <property type="entry name" value="PyrdxlP-dep_Trfase_major"/>
</dbReference>
<dbReference type="PANTHER" id="PTHR30244:SF34">
    <property type="entry name" value="DTDP-4-AMINO-4,6-DIDEOXYGALACTOSE TRANSAMINASE"/>
    <property type="match status" value="1"/>
</dbReference>
<keyword evidence="4" id="KW-1185">Reference proteome</keyword>
<name>A0ABY8KRW8_9FLAO</name>
<dbReference type="Gene3D" id="3.40.640.10">
    <property type="entry name" value="Type I PLP-dependent aspartate aminotransferase-like (Major domain)"/>
    <property type="match status" value="1"/>
</dbReference>
<keyword evidence="3" id="KW-0808">Transferase</keyword>
<reference evidence="3 4" key="1">
    <citation type="submission" date="2023-04" db="EMBL/GenBank/DDBJ databases">
        <title>Taxonomic identification of the Arctic strain Aequorivita sp. nov. and transcriptomic analysis in response to temperature stress.</title>
        <authorList>
            <person name="Liu W."/>
            <person name="Cong B."/>
            <person name="Lin J."/>
        </authorList>
    </citation>
    <scope>NUCLEOTIDE SEQUENCE [LARGE SCALE GENOMIC DNA]</scope>
    <source>
        <strain evidence="3 4">Ant34-E75</strain>
    </source>
</reference>
<dbReference type="PANTHER" id="PTHR30244">
    <property type="entry name" value="TRANSAMINASE"/>
    <property type="match status" value="1"/>
</dbReference>
<comment type="similarity">
    <text evidence="1 2">Belongs to the DegT/DnrJ/EryC1 family.</text>
</comment>
<dbReference type="InterPro" id="IPR000653">
    <property type="entry name" value="DegT/StrS_aminotransferase"/>
</dbReference>
<dbReference type="InterPro" id="IPR015422">
    <property type="entry name" value="PyrdxlP-dep_Trfase_small"/>
</dbReference>
<evidence type="ECO:0000256" key="2">
    <source>
        <dbReference type="RuleBase" id="RU004508"/>
    </source>
</evidence>
<dbReference type="Proteomes" id="UP001238523">
    <property type="component" value="Chromosome"/>
</dbReference>